<dbReference type="Gene3D" id="1.10.287.130">
    <property type="match status" value="1"/>
</dbReference>
<dbReference type="Proteomes" id="UP000006075">
    <property type="component" value="Unassembled WGS sequence"/>
</dbReference>
<keyword evidence="7" id="KW-0902">Two-component regulatory system</keyword>
<evidence type="ECO:0000256" key="1">
    <source>
        <dbReference type="ARBA" id="ARBA00000085"/>
    </source>
</evidence>
<keyword evidence="10" id="KW-1185">Reference proteome</keyword>
<feature type="domain" description="Histidine kinase" evidence="8">
    <location>
        <begin position="46"/>
        <end position="258"/>
    </location>
</feature>
<evidence type="ECO:0000259" key="8">
    <source>
        <dbReference type="PROSITE" id="PS50109"/>
    </source>
</evidence>
<dbReference type="InterPro" id="IPR003661">
    <property type="entry name" value="HisK_dim/P_dom"/>
</dbReference>
<evidence type="ECO:0000256" key="4">
    <source>
        <dbReference type="ARBA" id="ARBA00022553"/>
    </source>
</evidence>
<dbReference type="EC" id="2.7.13.3" evidence="3"/>
<gene>
    <name evidence="9" type="ORF">HMPREF9240_00292</name>
</gene>
<dbReference type="SUPFAM" id="SSF55874">
    <property type="entry name" value="ATPase domain of HSP90 chaperone/DNA topoisomerase II/histidine kinase"/>
    <property type="match status" value="1"/>
</dbReference>
<dbReference type="RefSeq" id="WP_004805125.1">
    <property type="nucleotide sequence ID" value="NZ_JH815213.1"/>
</dbReference>
<dbReference type="Gene3D" id="3.30.565.10">
    <property type="entry name" value="Histidine kinase-like ATPase, C-terminal domain"/>
    <property type="match status" value="1"/>
</dbReference>
<dbReference type="InterPro" id="IPR005467">
    <property type="entry name" value="His_kinase_dom"/>
</dbReference>
<keyword evidence="5" id="KW-0808">Transferase</keyword>
<dbReference type="InterPro" id="IPR036890">
    <property type="entry name" value="HATPase_C_sf"/>
</dbReference>
<evidence type="ECO:0000256" key="2">
    <source>
        <dbReference type="ARBA" id="ARBA00004236"/>
    </source>
</evidence>
<name>K0YWW3_9ACTO</name>
<keyword evidence="4" id="KW-0597">Phosphoprotein</keyword>
<evidence type="ECO:0000256" key="7">
    <source>
        <dbReference type="ARBA" id="ARBA00023012"/>
    </source>
</evidence>
<dbReference type="Pfam" id="PF00512">
    <property type="entry name" value="HisKA"/>
    <property type="match status" value="1"/>
</dbReference>
<dbReference type="PATRIC" id="fig|888439.3.peg.297"/>
<dbReference type="PRINTS" id="PR00344">
    <property type="entry name" value="BCTRLSENSOR"/>
</dbReference>
<accession>K0YWW3</accession>
<comment type="subcellular location">
    <subcellularLocation>
        <location evidence="2">Cell membrane</location>
    </subcellularLocation>
</comment>
<reference evidence="9 10" key="1">
    <citation type="submission" date="2012-07" db="EMBL/GenBank/DDBJ databases">
        <title>The Genome Sequence of Actinomyces neuii subsp. anitratus BVS029A5.</title>
        <authorList>
            <consortium name="The Broad Institute Genome Sequencing Platform"/>
            <person name="Earl A."/>
            <person name="Ward D."/>
            <person name="Feldgarden M."/>
            <person name="Gevers D."/>
            <person name="Saerens B."/>
            <person name="Vaneechoutte M."/>
            <person name="Walker B."/>
            <person name="Young S.K."/>
            <person name="Zeng Q."/>
            <person name="Gargeya S."/>
            <person name="Fitzgerald M."/>
            <person name="Haas B."/>
            <person name="Abouelleil A."/>
            <person name="Alvarado L."/>
            <person name="Arachchi H.M."/>
            <person name="Berlin A."/>
            <person name="Chapman S.B."/>
            <person name="Goldberg J."/>
            <person name="Griggs A."/>
            <person name="Gujja S."/>
            <person name="Hansen M."/>
            <person name="Howarth C."/>
            <person name="Imamovic A."/>
            <person name="Larimer J."/>
            <person name="McCowen C."/>
            <person name="Montmayeur A."/>
            <person name="Murphy C."/>
            <person name="Neiman D."/>
            <person name="Pearson M."/>
            <person name="Priest M."/>
            <person name="Roberts A."/>
            <person name="Saif S."/>
            <person name="Shea T."/>
            <person name="Sisk P."/>
            <person name="Sykes S."/>
            <person name="Wortman J."/>
            <person name="Nusbaum C."/>
            <person name="Birren B."/>
        </authorList>
    </citation>
    <scope>NUCLEOTIDE SEQUENCE [LARGE SCALE GENOMIC DNA]</scope>
    <source>
        <strain evidence="9 10">BVS029A5</strain>
    </source>
</reference>
<dbReference type="Pfam" id="PF02518">
    <property type="entry name" value="HATPase_c"/>
    <property type="match status" value="1"/>
</dbReference>
<evidence type="ECO:0000256" key="3">
    <source>
        <dbReference type="ARBA" id="ARBA00012438"/>
    </source>
</evidence>
<protein>
    <recommendedName>
        <fullName evidence="3">histidine kinase</fullName>
        <ecNumber evidence="3">2.7.13.3</ecNumber>
    </recommendedName>
</protein>
<dbReference type="InterPro" id="IPR050736">
    <property type="entry name" value="Sensor_HK_Regulatory"/>
</dbReference>
<dbReference type="GO" id="GO:0005886">
    <property type="term" value="C:plasma membrane"/>
    <property type="evidence" value="ECO:0007669"/>
    <property type="project" value="UniProtKB-SubCell"/>
</dbReference>
<sequence length="259" mass="28108">MVWGLALAIVLLLIGLPFAYLRGRKNASKGEASQSAPLAQVSTFAVLTHEIRTPLSLISGAAELLRNEYAGTLSDQQADLVRTISDNASRSIGLAESFLTLEKVRAENFSPVFEQVDLRELIRTSARELRAINDNPVLLTDTPEPMWLQADKALLRAVIWNLLNNALRHASGTNPIEVSSHAHANMAYIEVTDFGNGIDGAGRKNLFVPFAGPMKSHGTYGLGLAIVAQIAKVHHGRVRVDSTPGGGTLFQVELPRRQK</sequence>
<proteinExistence type="predicted"/>
<dbReference type="HOGENOM" id="CLU_000445_89_3_11"/>
<dbReference type="SMART" id="SM00387">
    <property type="entry name" value="HATPase_c"/>
    <property type="match status" value="1"/>
</dbReference>
<comment type="caution">
    <text evidence="9">The sequence shown here is derived from an EMBL/GenBank/DDBJ whole genome shotgun (WGS) entry which is preliminary data.</text>
</comment>
<dbReference type="InterPro" id="IPR004358">
    <property type="entry name" value="Sig_transdc_His_kin-like_C"/>
</dbReference>
<dbReference type="PROSITE" id="PS50109">
    <property type="entry name" value="HIS_KIN"/>
    <property type="match status" value="1"/>
</dbReference>
<dbReference type="InterPro" id="IPR036097">
    <property type="entry name" value="HisK_dim/P_sf"/>
</dbReference>
<dbReference type="PANTHER" id="PTHR43711">
    <property type="entry name" value="TWO-COMPONENT HISTIDINE KINASE"/>
    <property type="match status" value="1"/>
</dbReference>
<dbReference type="EMBL" id="AGWP01000002">
    <property type="protein sequence ID" value="EJZ88033.1"/>
    <property type="molecule type" value="Genomic_DNA"/>
</dbReference>
<evidence type="ECO:0000256" key="5">
    <source>
        <dbReference type="ARBA" id="ARBA00022679"/>
    </source>
</evidence>
<organism evidence="9 10">
    <name type="scientific">Winkia neuii BV029A5</name>
    <dbReference type="NCBI Taxonomy" id="888439"/>
    <lineage>
        <taxon>Bacteria</taxon>
        <taxon>Bacillati</taxon>
        <taxon>Actinomycetota</taxon>
        <taxon>Actinomycetes</taxon>
        <taxon>Actinomycetales</taxon>
        <taxon>Actinomycetaceae</taxon>
        <taxon>Winkia</taxon>
    </lineage>
</organism>
<evidence type="ECO:0000313" key="9">
    <source>
        <dbReference type="EMBL" id="EJZ88033.1"/>
    </source>
</evidence>
<dbReference type="AlphaFoldDB" id="K0YWW3"/>
<evidence type="ECO:0000313" key="10">
    <source>
        <dbReference type="Proteomes" id="UP000006075"/>
    </source>
</evidence>
<dbReference type="GO" id="GO:0000155">
    <property type="term" value="F:phosphorelay sensor kinase activity"/>
    <property type="evidence" value="ECO:0007669"/>
    <property type="project" value="InterPro"/>
</dbReference>
<dbReference type="OrthoDB" id="9757990at2"/>
<dbReference type="eggNOG" id="COG2205">
    <property type="taxonomic scope" value="Bacteria"/>
</dbReference>
<comment type="catalytic activity">
    <reaction evidence="1">
        <text>ATP + protein L-histidine = ADP + protein N-phospho-L-histidine.</text>
        <dbReference type="EC" id="2.7.13.3"/>
    </reaction>
</comment>
<dbReference type="InterPro" id="IPR003594">
    <property type="entry name" value="HATPase_dom"/>
</dbReference>
<dbReference type="CDD" id="cd00082">
    <property type="entry name" value="HisKA"/>
    <property type="match status" value="1"/>
</dbReference>
<dbReference type="SMART" id="SM00388">
    <property type="entry name" value="HisKA"/>
    <property type="match status" value="1"/>
</dbReference>
<dbReference type="PANTHER" id="PTHR43711:SF31">
    <property type="entry name" value="HISTIDINE KINASE"/>
    <property type="match status" value="1"/>
</dbReference>
<keyword evidence="6" id="KW-0418">Kinase</keyword>
<evidence type="ECO:0000256" key="6">
    <source>
        <dbReference type="ARBA" id="ARBA00022777"/>
    </source>
</evidence>
<dbReference type="SUPFAM" id="SSF47384">
    <property type="entry name" value="Homodimeric domain of signal transducing histidine kinase"/>
    <property type="match status" value="1"/>
</dbReference>